<keyword evidence="4" id="KW-0378">Hydrolase</keyword>
<dbReference type="Gene3D" id="3.40.50.1450">
    <property type="entry name" value="HybD-like"/>
    <property type="match status" value="1"/>
</dbReference>
<dbReference type="PRINTS" id="PR00446">
    <property type="entry name" value="HYDRGNUPTAKE"/>
</dbReference>
<dbReference type="InterPro" id="IPR023430">
    <property type="entry name" value="Pept_HybD-like_dom_sf"/>
</dbReference>
<evidence type="ECO:0000313" key="5">
    <source>
        <dbReference type="EMBL" id="RZU31788.1"/>
    </source>
</evidence>
<keyword evidence="3" id="KW-0064">Aspartyl protease</keyword>
<proteinExistence type="inferred from homology"/>
<keyword evidence="6" id="KW-1185">Reference proteome</keyword>
<dbReference type="GO" id="GO:0016485">
    <property type="term" value="P:protein processing"/>
    <property type="evidence" value="ECO:0007669"/>
    <property type="project" value="TreeGrafter"/>
</dbReference>
<organism evidence="5 6">
    <name type="scientific">Blastococcus saxobsidens</name>
    <dbReference type="NCBI Taxonomy" id="138336"/>
    <lineage>
        <taxon>Bacteria</taxon>
        <taxon>Bacillati</taxon>
        <taxon>Actinomycetota</taxon>
        <taxon>Actinomycetes</taxon>
        <taxon>Geodermatophilales</taxon>
        <taxon>Geodermatophilaceae</taxon>
        <taxon>Blastococcus</taxon>
    </lineage>
</organism>
<dbReference type="Proteomes" id="UP000292507">
    <property type="component" value="Unassembled WGS sequence"/>
</dbReference>
<dbReference type="EMBL" id="SHKV01000001">
    <property type="protein sequence ID" value="RZU31788.1"/>
    <property type="molecule type" value="Genomic_DNA"/>
</dbReference>
<evidence type="ECO:0000256" key="3">
    <source>
        <dbReference type="ARBA" id="ARBA00022750"/>
    </source>
</evidence>
<dbReference type="NCBIfam" id="TIGR00072">
    <property type="entry name" value="hydrog_prot"/>
    <property type="match status" value="1"/>
</dbReference>
<gene>
    <name evidence="5" type="ORF">BKA19_1469</name>
</gene>
<dbReference type="RefSeq" id="WP_104527569.1">
    <property type="nucleotide sequence ID" value="NZ_POQT01000006.1"/>
</dbReference>
<reference evidence="5 6" key="1">
    <citation type="submission" date="2019-02" db="EMBL/GenBank/DDBJ databases">
        <title>Sequencing the genomes of 1000 actinobacteria strains.</title>
        <authorList>
            <person name="Klenk H.-P."/>
        </authorList>
    </citation>
    <scope>NUCLEOTIDE SEQUENCE [LARGE SCALE GENOMIC DNA]</scope>
    <source>
        <strain evidence="5 6">DSM 44509</strain>
    </source>
</reference>
<name>A0A4Q7Y588_9ACTN</name>
<dbReference type="AlphaFoldDB" id="A0A4Q7Y588"/>
<keyword evidence="2 5" id="KW-0645">Protease</keyword>
<comment type="caution">
    <text evidence="5">The sequence shown here is derived from an EMBL/GenBank/DDBJ whole genome shotgun (WGS) entry which is preliminary data.</text>
</comment>
<dbReference type="Pfam" id="PF01750">
    <property type="entry name" value="HycI"/>
    <property type="match status" value="1"/>
</dbReference>
<protein>
    <submittedName>
        <fullName evidence="5">Hydrogenase maturation protease</fullName>
    </submittedName>
</protein>
<dbReference type="PANTHER" id="PTHR30302">
    <property type="entry name" value="HYDROGENASE 1 MATURATION PROTEASE"/>
    <property type="match status" value="1"/>
</dbReference>
<dbReference type="PANTHER" id="PTHR30302:SF1">
    <property type="entry name" value="HYDROGENASE 2 MATURATION PROTEASE"/>
    <property type="match status" value="1"/>
</dbReference>
<dbReference type="OrthoDB" id="3828930at2"/>
<dbReference type="InterPro" id="IPR000671">
    <property type="entry name" value="Peptidase_A31"/>
</dbReference>
<accession>A0A4Q7Y588</accession>
<dbReference type="GO" id="GO:0008047">
    <property type="term" value="F:enzyme activator activity"/>
    <property type="evidence" value="ECO:0007669"/>
    <property type="project" value="InterPro"/>
</dbReference>
<dbReference type="SUPFAM" id="SSF53163">
    <property type="entry name" value="HybD-like"/>
    <property type="match status" value="1"/>
</dbReference>
<evidence type="ECO:0000313" key="6">
    <source>
        <dbReference type="Proteomes" id="UP000292507"/>
    </source>
</evidence>
<evidence type="ECO:0000256" key="2">
    <source>
        <dbReference type="ARBA" id="ARBA00022670"/>
    </source>
</evidence>
<comment type="similarity">
    <text evidence="1">Belongs to the peptidase A31 family.</text>
</comment>
<dbReference type="GO" id="GO:0004190">
    <property type="term" value="F:aspartic-type endopeptidase activity"/>
    <property type="evidence" value="ECO:0007669"/>
    <property type="project" value="UniProtKB-KW"/>
</dbReference>
<evidence type="ECO:0000256" key="4">
    <source>
        <dbReference type="ARBA" id="ARBA00022801"/>
    </source>
</evidence>
<evidence type="ECO:0000256" key="1">
    <source>
        <dbReference type="ARBA" id="ARBA00006814"/>
    </source>
</evidence>
<sequence length="171" mass="17974">MRAIVACFGNVLRGDDGVGAAVAAALRAEPLPAGARVLDVGIGGIHLVQELLTGVDVLLVVDTVDLGRPAGTVVVQRPTVRDVTTLSVHERRDELADMHLASPERALMVARGLGVLPPVTWIVGVQSTDTAEPRHGLSEPARRAVPVAAREVRRLLTTEAAGWVPARPDEA</sequence>